<feature type="domain" description="YgjP-like metallopeptidase" evidence="1">
    <location>
        <begin position="94"/>
        <end position="150"/>
    </location>
</feature>
<dbReference type="Gene3D" id="3.30.2010.10">
    <property type="entry name" value="Metalloproteases ('zincins'), catalytic domain"/>
    <property type="match status" value="1"/>
</dbReference>
<dbReference type="InterPro" id="IPR053136">
    <property type="entry name" value="UTP_pyrophosphatase-like"/>
</dbReference>
<evidence type="ECO:0000313" key="3">
    <source>
        <dbReference type="Proteomes" id="UP000662678"/>
    </source>
</evidence>
<dbReference type="InterPro" id="IPR002725">
    <property type="entry name" value="YgjP-like_metallopeptidase"/>
</dbReference>
<evidence type="ECO:0000313" key="2">
    <source>
        <dbReference type="EMBL" id="GHD77580.1"/>
    </source>
</evidence>
<organism evidence="2 3">
    <name type="scientific">Vogesella fluminis</name>
    <dbReference type="NCBI Taxonomy" id="1069161"/>
    <lineage>
        <taxon>Bacteria</taxon>
        <taxon>Pseudomonadati</taxon>
        <taxon>Pseudomonadota</taxon>
        <taxon>Betaproteobacteria</taxon>
        <taxon>Neisseriales</taxon>
        <taxon>Chromobacteriaceae</taxon>
        <taxon>Vogesella</taxon>
    </lineage>
</organism>
<dbReference type="RefSeq" id="WP_189353363.1">
    <property type="nucleotide sequence ID" value="NZ_BMYP01000020.1"/>
</dbReference>
<keyword evidence="3" id="KW-1185">Reference proteome</keyword>
<reference evidence="3" key="1">
    <citation type="journal article" date="2019" name="Int. J. Syst. Evol. Microbiol.">
        <title>The Global Catalogue of Microorganisms (GCM) 10K type strain sequencing project: providing services to taxonomists for standard genome sequencing and annotation.</title>
        <authorList>
            <consortium name="The Broad Institute Genomics Platform"/>
            <consortium name="The Broad Institute Genome Sequencing Center for Infectious Disease"/>
            <person name="Wu L."/>
            <person name="Ma J."/>
        </authorList>
    </citation>
    <scope>NUCLEOTIDE SEQUENCE [LARGE SCALE GENOMIC DNA]</scope>
    <source>
        <strain evidence="3">KCTC 23713</strain>
    </source>
</reference>
<evidence type="ECO:0000259" key="1">
    <source>
        <dbReference type="Pfam" id="PF01863"/>
    </source>
</evidence>
<dbReference type="EMBL" id="BMYP01000020">
    <property type="protein sequence ID" value="GHD77580.1"/>
    <property type="molecule type" value="Genomic_DNA"/>
</dbReference>
<gene>
    <name evidence="2" type="ORF">GCM10011419_18510</name>
</gene>
<dbReference type="PANTHER" id="PTHR30399:SF1">
    <property type="entry name" value="UTP PYROPHOSPHATASE"/>
    <property type="match status" value="1"/>
</dbReference>
<proteinExistence type="predicted"/>
<dbReference type="Pfam" id="PF01863">
    <property type="entry name" value="YgjP-like"/>
    <property type="match status" value="1"/>
</dbReference>
<name>A0ABQ3H9M0_9NEIS</name>
<protein>
    <recommendedName>
        <fullName evidence="1">YgjP-like metallopeptidase domain-containing protein</fullName>
    </recommendedName>
</protein>
<sequence length="165" mass="19228">MSQPLTYLQAYPAELLDKVRALLDQGQLGQWLARRYPERHDAATDRALYDYVMALKQRYLKNAPPLAKVQYDNNMHPVHGTLGTNAFVSRVQGGKLKAKNEIRIATLFREAPEPFLQMIVVHELAHLKEKNHDKAFYQLCCHMLPDYHQLEFDTRLWLTARALER</sequence>
<dbReference type="Proteomes" id="UP000662678">
    <property type="component" value="Unassembled WGS sequence"/>
</dbReference>
<dbReference type="PANTHER" id="PTHR30399">
    <property type="entry name" value="UNCHARACTERIZED PROTEIN YGJP"/>
    <property type="match status" value="1"/>
</dbReference>
<comment type="caution">
    <text evidence="2">The sequence shown here is derived from an EMBL/GenBank/DDBJ whole genome shotgun (WGS) entry which is preliminary data.</text>
</comment>
<accession>A0ABQ3H9M0</accession>
<dbReference type="CDD" id="cd07344">
    <property type="entry name" value="M48_yhfN_like"/>
    <property type="match status" value="1"/>
</dbReference>